<reference evidence="1 2" key="1">
    <citation type="submission" date="2024-09" db="EMBL/GenBank/DDBJ databases">
        <authorList>
            <person name="Zhang Z.-H."/>
        </authorList>
    </citation>
    <scope>NUCLEOTIDE SEQUENCE [LARGE SCALE GENOMIC DNA]</scope>
    <source>
        <strain evidence="1 2">HHTR114</strain>
    </source>
</reference>
<dbReference type="Pfam" id="PF04439">
    <property type="entry name" value="Adenyl_transf"/>
    <property type="match status" value="1"/>
</dbReference>
<protein>
    <submittedName>
        <fullName evidence="1">Aminoglycoside 6-adenylyltransferase</fullName>
    </submittedName>
</protein>
<dbReference type="EMBL" id="JBHPON010000001">
    <property type="protein sequence ID" value="MFC6035560.1"/>
    <property type="molecule type" value="Genomic_DNA"/>
</dbReference>
<dbReference type="InterPro" id="IPR043519">
    <property type="entry name" value="NT_sf"/>
</dbReference>
<comment type="caution">
    <text evidence="1">The sequence shown here is derived from an EMBL/GenBank/DDBJ whole genome shotgun (WGS) entry which is preliminary data.</text>
</comment>
<dbReference type="SUPFAM" id="SSF81301">
    <property type="entry name" value="Nucleotidyltransferase"/>
    <property type="match status" value="1"/>
</dbReference>
<sequence length="258" mass="28894">MTSTLTPSHQNILDNIQAKIRADDRFLGLLAGGSLIHGGVDEFSDLDLVLVVADAAYDALMAQRLDIAEQFGDLLAAFTGEHVGEPRLLICLYGPDTIHVDLKFIVPGALSQLIEHPLVLFDRDGSVEALLGKASVRWPDQNIDWFEERFWIWVHYGATKLGRGELFEAIGMLAFIRDQVLGPLCYMRENQPQRGIRRIEQKFPSDALRLKATLAAHDRNSVKDALQSAMTLYEELTADQLPPDTALRKQVRTYVQNV</sequence>
<dbReference type="RefSeq" id="WP_379879072.1">
    <property type="nucleotide sequence ID" value="NZ_JBHPON010000001.1"/>
</dbReference>
<dbReference type="Gene3D" id="1.20.120.330">
    <property type="entry name" value="Nucleotidyltransferases domain 2"/>
    <property type="match status" value="1"/>
</dbReference>
<keyword evidence="2" id="KW-1185">Reference proteome</keyword>
<accession>A0ABW1KTV8</accession>
<dbReference type="Proteomes" id="UP001596116">
    <property type="component" value="Unassembled WGS sequence"/>
</dbReference>
<evidence type="ECO:0000313" key="2">
    <source>
        <dbReference type="Proteomes" id="UP001596116"/>
    </source>
</evidence>
<evidence type="ECO:0000313" key="1">
    <source>
        <dbReference type="EMBL" id="MFC6035560.1"/>
    </source>
</evidence>
<organism evidence="1 2">
    <name type="scientific">Hyphococcus aureus</name>
    <dbReference type="NCBI Taxonomy" id="2666033"/>
    <lineage>
        <taxon>Bacteria</taxon>
        <taxon>Pseudomonadati</taxon>
        <taxon>Pseudomonadota</taxon>
        <taxon>Alphaproteobacteria</taxon>
        <taxon>Parvularculales</taxon>
        <taxon>Parvularculaceae</taxon>
        <taxon>Hyphococcus</taxon>
    </lineage>
</organism>
<dbReference type="InterPro" id="IPR007530">
    <property type="entry name" value="Aminoglycoside_adenylylTfrase"/>
</dbReference>
<dbReference type="Gene3D" id="3.30.460.10">
    <property type="entry name" value="Beta Polymerase, domain 2"/>
    <property type="match status" value="1"/>
</dbReference>
<proteinExistence type="predicted"/>
<gene>
    <name evidence="1" type="ORF">ACFMB1_08405</name>
</gene>
<name>A0ABW1KTV8_9PROT</name>